<comment type="caution">
    <text evidence="1">The sequence shown here is derived from an EMBL/GenBank/DDBJ whole genome shotgun (WGS) entry which is preliminary data.</text>
</comment>
<evidence type="ECO:0008006" key="3">
    <source>
        <dbReference type="Google" id="ProtNLM"/>
    </source>
</evidence>
<accession>A0ABP9TIE8</accession>
<evidence type="ECO:0000313" key="2">
    <source>
        <dbReference type="Proteomes" id="UP001501257"/>
    </source>
</evidence>
<dbReference type="EMBL" id="BAABLK010000013">
    <property type="protein sequence ID" value="GAA5226151.1"/>
    <property type="molecule type" value="Genomic_DNA"/>
</dbReference>
<proteinExistence type="predicted"/>
<organism evidence="1 2">
    <name type="scientific">Paeniglutamicibacter antarcticus</name>
    <dbReference type="NCBI Taxonomy" id="494023"/>
    <lineage>
        <taxon>Bacteria</taxon>
        <taxon>Bacillati</taxon>
        <taxon>Actinomycetota</taxon>
        <taxon>Actinomycetes</taxon>
        <taxon>Micrococcales</taxon>
        <taxon>Micrococcaceae</taxon>
        <taxon>Paeniglutamicibacter</taxon>
    </lineage>
</organism>
<reference evidence="2" key="1">
    <citation type="journal article" date="2019" name="Int. J. Syst. Evol. Microbiol.">
        <title>The Global Catalogue of Microorganisms (GCM) 10K type strain sequencing project: providing services to taxonomists for standard genome sequencing and annotation.</title>
        <authorList>
            <consortium name="The Broad Institute Genomics Platform"/>
            <consortium name="The Broad Institute Genome Sequencing Center for Infectious Disease"/>
            <person name="Wu L."/>
            <person name="Ma J."/>
        </authorList>
    </citation>
    <scope>NUCLEOTIDE SEQUENCE [LARGE SCALE GENOMIC DNA]</scope>
    <source>
        <strain evidence="2">JCM 18952</strain>
    </source>
</reference>
<evidence type="ECO:0000313" key="1">
    <source>
        <dbReference type="EMBL" id="GAA5226151.1"/>
    </source>
</evidence>
<dbReference type="Proteomes" id="UP001501257">
    <property type="component" value="Unassembled WGS sequence"/>
</dbReference>
<gene>
    <name evidence="1" type="ORF">GCM10025778_06820</name>
</gene>
<dbReference type="RefSeq" id="WP_210101038.1">
    <property type="nucleotide sequence ID" value="NZ_BAABLK010000013.1"/>
</dbReference>
<protein>
    <recommendedName>
        <fullName evidence="3">Lipoprotein</fullName>
    </recommendedName>
</protein>
<keyword evidence="2" id="KW-1185">Reference proteome</keyword>
<sequence>MVAAGALMLTACAGPSADEFRQSDPQGNTACLHFGSGYEDGGNVGRTNLAKAAVHGEAATADQIRAAVSTDQAGIPVITDREAFKQACEAQGFKFN</sequence>
<name>A0ABP9TIE8_9MICC</name>